<gene>
    <name evidence="1" type="ORF">QJ043_06995</name>
</gene>
<keyword evidence="2" id="KW-1185">Reference proteome</keyword>
<organism evidence="1 2">
    <name type="scientific">Kribbibacterium absianum</name>
    <dbReference type="NCBI Taxonomy" id="3044210"/>
    <lineage>
        <taxon>Bacteria</taxon>
        <taxon>Bacillati</taxon>
        <taxon>Actinomycetota</taxon>
        <taxon>Coriobacteriia</taxon>
        <taxon>Coriobacteriales</taxon>
        <taxon>Kribbibacteriaceae</taxon>
        <taxon>Kribbibacterium</taxon>
    </lineage>
</organism>
<accession>A0ABT6ZLB0</accession>
<reference evidence="1" key="1">
    <citation type="submission" date="2023-05" db="EMBL/GenBank/DDBJ databases">
        <title>[olsenella] sp. nov., isolated from a pig farm feces dump.</title>
        <authorList>
            <person name="Chang Y.-H."/>
        </authorList>
    </citation>
    <scope>NUCLEOTIDE SEQUENCE</scope>
    <source>
        <strain evidence="1">YH-ols2217</strain>
    </source>
</reference>
<dbReference type="RefSeq" id="WP_283712941.1">
    <property type="nucleotide sequence ID" value="NZ_JASJEW010000002.1"/>
</dbReference>
<dbReference type="Proteomes" id="UP001431693">
    <property type="component" value="Unassembled WGS sequence"/>
</dbReference>
<proteinExistence type="predicted"/>
<evidence type="ECO:0000313" key="2">
    <source>
        <dbReference type="Proteomes" id="UP001431693"/>
    </source>
</evidence>
<name>A0ABT6ZLB0_9ACTN</name>
<comment type="caution">
    <text evidence="1">The sequence shown here is derived from an EMBL/GenBank/DDBJ whole genome shotgun (WGS) entry which is preliminary data.</text>
</comment>
<protein>
    <submittedName>
        <fullName evidence="1">Uncharacterized protein</fullName>
    </submittedName>
</protein>
<sequence length="168" mass="18260">MSKTATKSTDRYDELGIDRYALTDCGTAPWDAIERPAKGVEAYATGEVERECVRLAAVFLSRSGFEDVEASPVAGADLRATDTRGERPEDVLIAVRAGRDLEGDGLDMPGLNVTTQQGRDLRWSLSSLAQWCGCDRGRYRADVMAVAIVGQRVAKLRHLTGAAWLDLA</sequence>
<evidence type="ECO:0000313" key="1">
    <source>
        <dbReference type="EMBL" id="MDJ1129820.1"/>
    </source>
</evidence>
<dbReference type="EMBL" id="JASJEX010000003">
    <property type="protein sequence ID" value="MDJ1129820.1"/>
    <property type="molecule type" value="Genomic_DNA"/>
</dbReference>